<evidence type="ECO:0000313" key="1">
    <source>
        <dbReference type="EMBL" id="OGC05600.1"/>
    </source>
</evidence>
<organism evidence="1 2">
    <name type="scientific">candidate division WOR-1 bacterium RIFCSPLOWO2_02_FULL_46_20</name>
    <dbReference type="NCBI Taxonomy" id="1802567"/>
    <lineage>
        <taxon>Bacteria</taxon>
        <taxon>Bacillati</taxon>
        <taxon>Saganbacteria</taxon>
    </lineage>
</organism>
<proteinExistence type="predicted"/>
<evidence type="ECO:0000313" key="2">
    <source>
        <dbReference type="Proteomes" id="UP000176938"/>
    </source>
</evidence>
<gene>
    <name evidence="1" type="ORF">A3H38_01485</name>
</gene>
<dbReference type="AlphaFoldDB" id="A0A1F4RBS4"/>
<accession>A0A1F4RBS4</accession>
<protein>
    <submittedName>
        <fullName evidence="1">Uncharacterized protein</fullName>
    </submittedName>
</protein>
<name>A0A1F4RBS4_UNCSA</name>
<dbReference type="Proteomes" id="UP000176938">
    <property type="component" value="Unassembled WGS sequence"/>
</dbReference>
<comment type="caution">
    <text evidence="1">The sequence shown here is derived from an EMBL/GenBank/DDBJ whole genome shotgun (WGS) entry which is preliminary data.</text>
</comment>
<reference evidence="1 2" key="1">
    <citation type="journal article" date="2016" name="Nat. Commun.">
        <title>Thousands of microbial genomes shed light on interconnected biogeochemical processes in an aquifer system.</title>
        <authorList>
            <person name="Anantharaman K."/>
            <person name="Brown C.T."/>
            <person name="Hug L.A."/>
            <person name="Sharon I."/>
            <person name="Castelle C.J."/>
            <person name="Probst A.J."/>
            <person name="Thomas B.C."/>
            <person name="Singh A."/>
            <person name="Wilkins M.J."/>
            <person name="Karaoz U."/>
            <person name="Brodie E.L."/>
            <person name="Williams K.H."/>
            <person name="Hubbard S.S."/>
            <person name="Banfield J.F."/>
        </authorList>
    </citation>
    <scope>NUCLEOTIDE SEQUENCE [LARGE SCALE GENOMIC DNA]</scope>
</reference>
<sequence length="269" mass="30238">MSRAYFFLVDAAALLGVSENDLLHYGAQGRIPLVVALPEYLTVTNWQKKVLPGRIGASVTQEIYPTFLELKPSYCQKVETNGETRQSEFPHGYYLQVQSNQEISIIKKISPSNECINIEDPEHVWITVGKPKGSFGWEFPETHGASPDRGSSVYISKANLIVFKESLHQLKEKLALSNDFNQAPDGNEVTAYACLPPKEFKKLFDLIGVAEKMWRNADPKQRDTQPDNSVVIAKLREKGFSENMASVGCSIIRPEYAPKGGRRKDNERF</sequence>
<dbReference type="EMBL" id="METP01000039">
    <property type="protein sequence ID" value="OGC05600.1"/>
    <property type="molecule type" value="Genomic_DNA"/>
</dbReference>